<dbReference type="PROSITE" id="PS50983">
    <property type="entry name" value="FE_B12_PBP"/>
    <property type="match status" value="1"/>
</dbReference>
<dbReference type="KEGG" id="rop:ROP_23260"/>
<reference evidence="7 8" key="1">
    <citation type="submission" date="2009-03" db="EMBL/GenBank/DDBJ databases">
        <title>Comparison of the complete genome sequences of Rhodococcus erythropolis PR4 and Rhodococcus opacus B4.</title>
        <authorList>
            <person name="Takarada H."/>
            <person name="Sekine M."/>
            <person name="Hosoyama A."/>
            <person name="Yamada R."/>
            <person name="Fujisawa T."/>
            <person name="Omata S."/>
            <person name="Shimizu A."/>
            <person name="Tsukatani N."/>
            <person name="Tanikawa S."/>
            <person name="Fujita N."/>
            <person name="Harayama S."/>
        </authorList>
    </citation>
    <scope>NUCLEOTIDE SEQUENCE [LARGE SCALE GENOMIC DNA]</scope>
    <source>
        <strain evidence="7 8">B4</strain>
    </source>
</reference>
<evidence type="ECO:0000256" key="2">
    <source>
        <dbReference type="ARBA" id="ARBA00008814"/>
    </source>
</evidence>
<organism evidence="7 8">
    <name type="scientific">Rhodococcus opacus (strain B4)</name>
    <dbReference type="NCBI Taxonomy" id="632772"/>
    <lineage>
        <taxon>Bacteria</taxon>
        <taxon>Bacillati</taxon>
        <taxon>Actinomycetota</taxon>
        <taxon>Actinomycetes</taxon>
        <taxon>Mycobacteriales</taxon>
        <taxon>Nocardiaceae</taxon>
        <taxon>Rhodococcus</taxon>
    </lineage>
</organism>
<dbReference type="InterPro" id="IPR002491">
    <property type="entry name" value="ABC_transptr_periplasmic_BD"/>
</dbReference>
<name>C1B2E9_RHOOB</name>
<dbReference type="PANTHER" id="PTHR30532:SF24">
    <property type="entry name" value="FERRIC ENTEROBACTIN-BINDING PERIPLASMIC PROTEIN FEPB"/>
    <property type="match status" value="1"/>
</dbReference>
<dbReference type="PANTHER" id="PTHR30532">
    <property type="entry name" value="IRON III DICITRATE-BINDING PERIPLASMIC PROTEIN"/>
    <property type="match status" value="1"/>
</dbReference>
<feature type="domain" description="Fe/B12 periplasmic-binding" evidence="6">
    <location>
        <begin position="57"/>
        <end position="323"/>
    </location>
</feature>
<dbReference type="GO" id="GO:1901678">
    <property type="term" value="P:iron coordination entity transport"/>
    <property type="evidence" value="ECO:0007669"/>
    <property type="project" value="UniProtKB-ARBA"/>
</dbReference>
<dbReference type="GO" id="GO:0030288">
    <property type="term" value="C:outer membrane-bounded periplasmic space"/>
    <property type="evidence" value="ECO:0007669"/>
    <property type="project" value="TreeGrafter"/>
</dbReference>
<feature type="chain" id="PRO_5038462302" evidence="5">
    <location>
        <begin position="26"/>
        <end position="325"/>
    </location>
</feature>
<accession>C1B2E9</accession>
<dbReference type="EMBL" id="AP011115">
    <property type="protein sequence ID" value="BAH50573.1"/>
    <property type="molecule type" value="Genomic_DNA"/>
</dbReference>
<dbReference type="PATRIC" id="fig|632772.20.peg.2423"/>
<evidence type="ECO:0000313" key="7">
    <source>
        <dbReference type="EMBL" id="BAH50573.1"/>
    </source>
</evidence>
<sequence>MARGRIRRIAATLVTGALAFASAAACGEATPAEPESGHTVTIDHTMGSTTIDGIPERIVALGTQWLDATQVLGVTPVGYIDNVALTTGGTPGPWEPAELANSTAIDARGDIVEQVAALNPDLVLAPGFATDQQSYDRLSRLAPTLPSISTSQIESWESQVEIMGRILDKEDQARSVTDDVHARIGEVAARNPGLAGKTFATTYLHGPTQLMVLADPDDGAADLFADLGLALPQNLVDQAGAGGRIPLSPERVNELNVDLLVMTGQEGFQSSATSLPGWDDLPAVRKNGVAFLDLATGTGLNVPSPLSIPYVLDALEPALAGAAQG</sequence>
<dbReference type="HOGENOM" id="CLU_038034_1_0_11"/>
<dbReference type="InterPro" id="IPR051313">
    <property type="entry name" value="Bact_iron-sidero_bind"/>
</dbReference>
<evidence type="ECO:0000256" key="3">
    <source>
        <dbReference type="ARBA" id="ARBA00022448"/>
    </source>
</evidence>
<dbReference type="AlphaFoldDB" id="C1B2E9"/>
<evidence type="ECO:0000313" key="8">
    <source>
        <dbReference type="Proteomes" id="UP000002212"/>
    </source>
</evidence>
<evidence type="ECO:0000256" key="5">
    <source>
        <dbReference type="SAM" id="SignalP"/>
    </source>
</evidence>
<dbReference type="Proteomes" id="UP000002212">
    <property type="component" value="Chromosome"/>
</dbReference>
<comment type="similarity">
    <text evidence="2">Belongs to the bacterial solute-binding protein 8 family.</text>
</comment>
<protein>
    <submittedName>
        <fullName evidence="7">Putative ABC transporter substrate-binding protein</fullName>
    </submittedName>
</protein>
<dbReference type="Pfam" id="PF01497">
    <property type="entry name" value="Peripla_BP_2"/>
    <property type="match status" value="1"/>
</dbReference>
<gene>
    <name evidence="7" type="ordered locus">ROP_23260</name>
</gene>
<evidence type="ECO:0000256" key="4">
    <source>
        <dbReference type="ARBA" id="ARBA00022729"/>
    </source>
</evidence>
<comment type="subcellular location">
    <subcellularLocation>
        <location evidence="1">Cell envelope</location>
    </subcellularLocation>
</comment>
<evidence type="ECO:0000259" key="6">
    <source>
        <dbReference type="PROSITE" id="PS50983"/>
    </source>
</evidence>
<dbReference type="RefSeq" id="WP_012689529.1">
    <property type="nucleotide sequence ID" value="NC_012522.1"/>
</dbReference>
<dbReference type="Gene3D" id="3.40.50.1980">
    <property type="entry name" value="Nitrogenase molybdenum iron protein domain"/>
    <property type="match status" value="2"/>
</dbReference>
<keyword evidence="4 5" id="KW-0732">Signal</keyword>
<dbReference type="STRING" id="632772.ROP_23260"/>
<feature type="signal peptide" evidence="5">
    <location>
        <begin position="1"/>
        <end position="25"/>
    </location>
</feature>
<dbReference type="OrthoDB" id="1846031at2"/>
<dbReference type="PROSITE" id="PS51257">
    <property type="entry name" value="PROKAR_LIPOPROTEIN"/>
    <property type="match status" value="1"/>
</dbReference>
<evidence type="ECO:0000256" key="1">
    <source>
        <dbReference type="ARBA" id="ARBA00004196"/>
    </source>
</evidence>
<proteinExistence type="inferred from homology"/>
<keyword evidence="3" id="KW-0813">Transport</keyword>
<dbReference type="SUPFAM" id="SSF53807">
    <property type="entry name" value="Helical backbone' metal receptor"/>
    <property type="match status" value="1"/>
</dbReference>